<dbReference type="SUPFAM" id="SSF46626">
    <property type="entry name" value="Cytochrome c"/>
    <property type="match status" value="1"/>
</dbReference>
<keyword evidence="1" id="KW-0813">Transport</keyword>
<evidence type="ECO:0000256" key="5">
    <source>
        <dbReference type="ARBA" id="ARBA00023004"/>
    </source>
</evidence>
<reference evidence="7" key="1">
    <citation type="submission" date="2016-10" db="EMBL/GenBank/DDBJ databases">
        <title>Sequence of Gallionella enrichment culture.</title>
        <authorList>
            <person name="Poehlein A."/>
            <person name="Muehling M."/>
            <person name="Daniel R."/>
        </authorList>
    </citation>
    <scope>NUCLEOTIDE SEQUENCE</scope>
</reference>
<feature type="domain" description="Cytochrome c" evidence="6">
    <location>
        <begin position="23"/>
        <end position="106"/>
    </location>
</feature>
<name>A0A1J5Q9K1_9ZZZZ</name>
<dbReference type="GO" id="GO:0046872">
    <property type="term" value="F:metal ion binding"/>
    <property type="evidence" value="ECO:0007669"/>
    <property type="project" value="UniProtKB-KW"/>
</dbReference>
<dbReference type="PANTHER" id="PTHR33751:SF9">
    <property type="entry name" value="CYTOCHROME C4"/>
    <property type="match status" value="1"/>
</dbReference>
<dbReference type="InterPro" id="IPR009056">
    <property type="entry name" value="Cyt_c-like_dom"/>
</dbReference>
<dbReference type="InterPro" id="IPR050597">
    <property type="entry name" value="Cytochrome_c_Oxidase_Subunit"/>
</dbReference>
<dbReference type="EMBL" id="MLJW01002603">
    <property type="protein sequence ID" value="OIQ74163.1"/>
    <property type="molecule type" value="Genomic_DNA"/>
</dbReference>
<keyword evidence="4" id="KW-0249">Electron transport</keyword>
<comment type="caution">
    <text evidence="7">The sequence shown here is derived from an EMBL/GenBank/DDBJ whole genome shotgun (WGS) entry which is preliminary data.</text>
</comment>
<proteinExistence type="predicted"/>
<sequence>MKKVLFLASLLLAASAQAQNVTGNPAEGAKLVATCQGCHNMGGGYRSSFPEIYAVPMINGQSAQYIVDALKGYKDGSRRMPTMRAVAASLTDQQMADIAAYYAVPKGESIK</sequence>
<organism evidence="7">
    <name type="scientific">mine drainage metagenome</name>
    <dbReference type="NCBI Taxonomy" id="410659"/>
    <lineage>
        <taxon>unclassified sequences</taxon>
        <taxon>metagenomes</taxon>
        <taxon>ecological metagenomes</taxon>
    </lineage>
</organism>
<dbReference type="GO" id="GO:0009055">
    <property type="term" value="F:electron transfer activity"/>
    <property type="evidence" value="ECO:0007669"/>
    <property type="project" value="InterPro"/>
</dbReference>
<evidence type="ECO:0000256" key="1">
    <source>
        <dbReference type="ARBA" id="ARBA00022448"/>
    </source>
</evidence>
<dbReference type="Gene3D" id="1.10.760.10">
    <property type="entry name" value="Cytochrome c-like domain"/>
    <property type="match status" value="1"/>
</dbReference>
<protein>
    <submittedName>
        <fullName evidence="7">Cytochrome c-554(548)</fullName>
    </submittedName>
</protein>
<dbReference type="AlphaFoldDB" id="A0A1J5Q9K1"/>
<dbReference type="GO" id="GO:0020037">
    <property type="term" value="F:heme binding"/>
    <property type="evidence" value="ECO:0007669"/>
    <property type="project" value="InterPro"/>
</dbReference>
<keyword evidence="3" id="KW-0479">Metal-binding</keyword>
<evidence type="ECO:0000256" key="4">
    <source>
        <dbReference type="ARBA" id="ARBA00022982"/>
    </source>
</evidence>
<evidence type="ECO:0000259" key="6">
    <source>
        <dbReference type="PROSITE" id="PS51007"/>
    </source>
</evidence>
<dbReference type="Pfam" id="PF00034">
    <property type="entry name" value="Cytochrom_C"/>
    <property type="match status" value="1"/>
</dbReference>
<accession>A0A1J5Q9K1</accession>
<dbReference type="PANTHER" id="PTHR33751">
    <property type="entry name" value="CBB3-TYPE CYTOCHROME C OXIDASE SUBUNIT FIXP"/>
    <property type="match status" value="1"/>
</dbReference>
<dbReference type="InterPro" id="IPR036909">
    <property type="entry name" value="Cyt_c-like_dom_sf"/>
</dbReference>
<evidence type="ECO:0000256" key="3">
    <source>
        <dbReference type="ARBA" id="ARBA00022723"/>
    </source>
</evidence>
<gene>
    <name evidence="7" type="ORF">GALL_441920</name>
</gene>
<keyword evidence="2" id="KW-0349">Heme</keyword>
<dbReference type="PROSITE" id="PS51007">
    <property type="entry name" value="CYTC"/>
    <property type="match status" value="1"/>
</dbReference>
<evidence type="ECO:0000313" key="7">
    <source>
        <dbReference type="EMBL" id="OIQ74163.1"/>
    </source>
</evidence>
<keyword evidence="5" id="KW-0408">Iron</keyword>
<evidence type="ECO:0000256" key="2">
    <source>
        <dbReference type="ARBA" id="ARBA00022617"/>
    </source>
</evidence>